<protein>
    <submittedName>
        <fullName evidence="1">Uncharacterized protein</fullName>
    </submittedName>
</protein>
<accession>A0A2Z6ZSG5</accession>
<gene>
    <name evidence="1" type="ORF">F511_47294</name>
</gene>
<name>A0A2Z6ZSG5_9LAMI</name>
<dbReference type="EMBL" id="KV206017">
    <property type="protein sequence ID" value="KZT75681.1"/>
    <property type="molecule type" value="Genomic_DNA"/>
</dbReference>
<dbReference type="Proteomes" id="UP000250235">
    <property type="component" value="Unassembled WGS sequence"/>
</dbReference>
<reference evidence="1 2" key="1">
    <citation type="journal article" date="2015" name="Proc. Natl. Acad. Sci. U.S.A.">
        <title>The resurrection genome of Boea hygrometrica: A blueprint for survival of dehydration.</title>
        <authorList>
            <person name="Xiao L."/>
            <person name="Yang G."/>
            <person name="Zhang L."/>
            <person name="Yang X."/>
            <person name="Zhao S."/>
            <person name="Ji Z."/>
            <person name="Zhou Q."/>
            <person name="Hu M."/>
            <person name="Wang Y."/>
            <person name="Chen M."/>
            <person name="Xu Y."/>
            <person name="Jin H."/>
            <person name="Xiao X."/>
            <person name="Hu G."/>
            <person name="Bao F."/>
            <person name="Hu Y."/>
            <person name="Wan P."/>
            <person name="Li L."/>
            <person name="Deng X."/>
            <person name="Kuang T."/>
            <person name="Xiang C."/>
            <person name="Zhu J.K."/>
            <person name="Oliver M.J."/>
            <person name="He Y."/>
        </authorList>
    </citation>
    <scope>NUCLEOTIDE SEQUENCE [LARGE SCALE GENOMIC DNA]</scope>
    <source>
        <strain evidence="2">cv. XS01</strain>
    </source>
</reference>
<organism evidence="1 2">
    <name type="scientific">Dorcoceras hygrometricum</name>
    <dbReference type="NCBI Taxonomy" id="472368"/>
    <lineage>
        <taxon>Eukaryota</taxon>
        <taxon>Viridiplantae</taxon>
        <taxon>Streptophyta</taxon>
        <taxon>Embryophyta</taxon>
        <taxon>Tracheophyta</taxon>
        <taxon>Spermatophyta</taxon>
        <taxon>Magnoliopsida</taxon>
        <taxon>eudicotyledons</taxon>
        <taxon>Gunneridae</taxon>
        <taxon>Pentapetalae</taxon>
        <taxon>asterids</taxon>
        <taxon>lamiids</taxon>
        <taxon>Lamiales</taxon>
        <taxon>Gesneriaceae</taxon>
        <taxon>Didymocarpoideae</taxon>
        <taxon>Trichosporeae</taxon>
        <taxon>Loxocarpinae</taxon>
        <taxon>Dorcoceras</taxon>
    </lineage>
</organism>
<keyword evidence="2" id="KW-1185">Reference proteome</keyword>
<evidence type="ECO:0000313" key="2">
    <source>
        <dbReference type="Proteomes" id="UP000250235"/>
    </source>
</evidence>
<sequence>MGDAWRNFTQDGRPLEQRWSTIFERPLCDDARAGRARGGAWPHAGRASCAARLRCTGRPLLHTVGILLADELARLCATGRATFARLRRACRGRMRPCGARDFRWWSPAGRRSDESPAMS</sequence>
<evidence type="ECO:0000313" key="1">
    <source>
        <dbReference type="EMBL" id="KZT75681.1"/>
    </source>
</evidence>
<dbReference type="AlphaFoldDB" id="A0A2Z6ZSG5"/>
<proteinExistence type="predicted"/>